<keyword evidence="3" id="KW-1185">Reference proteome</keyword>
<name>A0A518RHQ1_9SPHN</name>
<proteinExistence type="predicted"/>
<protein>
    <submittedName>
        <fullName evidence="2">Uncharacterized protein</fullName>
    </submittedName>
</protein>
<reference evidence="2 3" key="1">
    <citation type="submission" date="2019-07" db="EMBL/GenBank/DDBJ databases">
        <title>Sphingomonas alkalisoli sp. nov., isolated from rhizosphere soil of Suaedae salsa.</title>
        <authorList>
            <person name="Zhang H."/>
            <person name="Xu L."/>
            <person name="Zhang J.-X."/>
            <person name="Sun J.-Q."/>
        </authorList>
    </citation>
    <scope>NUCLEOTIDE SEQUENCE [LARGE SCALE GENOMIC DNA]</scope>
    <source>
        <strain evidence="2 3">XS-10</strain>
    </source>
</reference>
<evidence type="ECO:0000313" key="3">
    <source>
        <dbReference type="Proteomes" id="UP000318055"/>
    </source>
</evidence>
<feature type="region of interest" description="Disordered" evidence="1">
    <location>
        <begin position="41"/>
        <end position="76"/>
    </location>
</feature>
<dbReference type="KEGG" id="ssua:FPZ54_13780"/>
<evidence type="ECO:0000313" key="2">
    <source>
        <dbReference type="EMBL" id="QDX26966.1"/>
    </source>
</evidence>
<organism evidence="2 3">
    <name type="scientific">Sphingomonas suaedae</name>
    <dbReference type="NCBI Taxonomy" id="2599297"/>
    <lineage>
        <taxon>Bacteria</taxon>
        <taxon>Pseudomonadati</taxon>
        <taxon>Pseudomonadota</taxon>
        <taxon>Alphaproteobacteria</taxon>
        <taxon>Sphingomonadales</taxon>
        <taxon>Sphingomonadaceae</taxon>
        <taxon>Sphingomonas</taxon>
    </lineage>
</organism>
<accession>A0A518RHQ1</accession>
<sequence>MADRVVMRIAGVTISWHLIMITIAMEPLGGSANFAPTRRFGRMHDRTTDQTGKQKKSGKNAEPMSHRRHLAQAARD</sequence>
<dbReference type="EMBL" id="CP042239">
    <property type="protein sequence ID" value="QDX26966.1"/>
    <property type="molecule type" value="Genomic_DNA"/>
</dbReference>
<dbReference type="AlphaFoldDB" id="A0A518RHQ1"/>
<gene>
    <name evidence="2" type="ORF">FPZ54_13780</name>
</gene>
<dbReference type="Proteomes" id="UP000318055">
    <property type="component" value="Chromosome"/>
</dbReference>
<evidence type="ECO:0000256" key="1">
    <source>
        <dbReference type="SAM" id="MobiDB-lite"/>
    </source>
</evidence>